<sequence length="196" mass="21923">MSSQLIRSLTRQASSPSLRLAFTSRSSSLLLKSTAPRHFSSSPDDVLKGTISSFDFTRSYGFIKSPGQEQGIFLHENQILKPDIPGEKFFVLPRRGMKVAFKTSTKPDGKVHATDVTHEDGSMIRPFHGNYLENYSNSRKGKFGVEVYDIMDSVTEQSEMETRIVEAFEGVKSDIGKQKAKVEKILSFYEKTGGEN</sequence>
<keyword evidence="2" id="KW-1185">Reference proteome</keyword>
<accession>A0ABD3PD69</accession>
<dbReference type="AlphaFoldDB" id="A0ABD3PD69"/>
<comment type="caution">
    <text evidence="1">The sequence shown here is derived from an EMBL/GenBank/DDBJ whole genome shotgun (WGS) entry which is preliminary data.</text>
</comment>
<dbReference type="Proteomes" id="UP001530400">
    <property type="component" value="Unassembled WGS sequence"/>
</dbReference>
<protein>
    <recommendedName>
        <fullName evidence="3">CSD domain-containing protein</fullName>
    </recommendedName>
</protein>
<organism evidence="1 2">
    <name type="scientific">Cyclotella atomus</name>
    <dbReference type="NCBI Taxonomy" id="382360"/>
    <lineage>
        <taxon>Eukaryota</taxon>
        <taxon>Sar</taxon>
        <taxon>Stramenopiles</taxon>
        <taxon>Ochrophyta</taxon>
        <taxon>Bacillariophyta</taxon>
        <taxon>Coscinodiscophyceae</taxon>
        <taxon>Thalassiosirophycidae</taxon>
        <taxon>Stephanodiscales</taxon>
        <taxon>Stephanodiscaceae</taxon>
        <taxon>Cyclotella</taxon>
    </lineage>
</organism>
<name>A0ABD3PD69_9STRA</name>
<dbReference type="InterPro" id="IPR012340">
    <property type="entry name" value="NA-bd_OB-fold"/>
</dbReference>
<gene>
    <name evidence="1" type="ORF">ACHAWO_006702</name>
</gene>
<evidence type="ECO:0000313" key="1">
    <source>
        <dbReference type="EMBL" id="KAL3786080.1"/>
    </source>
</evidence>
<reference evidence="1 2" key="1">
    <citation type="submission" date="2024-10" db="EMBL/GenBank/DDBJ databases">
        <title>Updated reference genomes for cyclostephanoid diatoms.</title>
        <authorList>
            <person name="Roberts W.R."/>
            <person name="Alverson A.J."/>
        </authorList>
    </citation>
    <scope>NUCLEOTIDE SEQUENCE [LARGE SCALE GENOMIC DNA]</scope>
    <source>
        <strain evidence="1 2">AJA010-31</strain>
    </source>
</reference>
<dbReference type="SUPFAM" id="SSF50249">
    <property type="entry name" value="Nucleic acid-binding proteins"/>
    <property type="match status" value="1"/>
</dbReference>
<dbReference type="Gene3D" id="2.40.50.140">
    <property type="entry name" value="Nucleic acid-binding proteins"/>
    <property type="match status" value="1"/>
</dbReference>
<evidence type="ECO:0000313" key="2">
    <source>
        <dbReference type="Proteomes" id="UP001530400"/>
    </source>
</evidence>
<evidence type="ECO:0008006" key="3">
    <source>
        <dbReference type="Google" id="ProtNLM"/>
    </source>
</evidence>
<proteinExistence type="predicted"/>
<dbReference type="EMBL" id="JALLPJ020000666">
    <property type="protein sequence ID" value="KAL3786080.1"/>
    <property type="molecule type" value="Genomic_DNA"/>
</dbReference>